<organism evidence="2 3">
    <name type="scientific">Aequorivita vladivostokensis</name>
    <dbReference type="NCBI Taxonomy" id="171194"/>
    <lineage>
        <taxon>Bacteria</taxon>
        <taxon>Pseudomonadati</taxon>
        <taxon>Bacteroidota</taxon>
        <taxon>Flavobacteriia</taxon>
        <taxon>Flavobacteriales</taxon>
        <taxon>Flavobacteriaceae</taxon>
        <taxon>Aequorivita</taxon>
    </lineage>
</organism>
<sequence>MKKTTLFFVVAFGATTVFAQVGIGTTTPSPASMLEIAGSSDGGTTYKGFMPPRVPSIAARDAINPGYSDYGLMVFVMDLPNNKGILQIWDGDSWEDIHPVTLASPVAWINEFHYDNAGTDTGEFIEIAGPAGLDLSNYSIELYNGFNGQVYNTQTLNGNVIPNQSNGIGTVIISYPTNGIENGSPDGIALIDSGTVLYFISYEGSFTATTGTAAGMTSVDIGVTESGSDPSGLSLQLTGTGNHYSHFIWSGPSAESPGNINSGQTIN</sequence>
<dbReference type="PANTHER" id="PTHR42834:SF1">
    <property type="entry name" value="ENDONUCLEASE_EXONUCLEASE_PHOSPHATASE FAMILY PROTEIN (AFU_ORTHOLOGUE AFUA_3G09210)"/>
    <property type="match status" value="1"/>
</dbReference>
<dbReference type="Proteomes" id="UP000033497">
    <property type="component" value="Unassembled WGS sequence"/>
</dbReference>
<name>A0ABR5DH34_9FLAO</name>
<evidence type="ECO:0000313" key="3">
    <source>
        <dbReference type="Proteomes" id="UP000033497"/>
    </source>
</evidence>
<proteinExistence type="predicted"/>
<comment type="caution">
    <text evidence="2">The sequence shown here is derived from an EMBL/GenBank/DDBJ whole genome shotgun (WGS) entry which is preliminary data.</text>
</comment>
<dbReference type="PANTHER" id="PTHR42834">
    <property type="entry name" value="ENDONUCLEASE/EXONUCLEASE/PHOSPHATASE FAMILY PROTEIN (AFU_ORTHOLOGUE AFUA_3G09210)"/>
    <property type="match status" value="1"/>
</dbReference>
<protein>
    <recommendedName>
        <fullName evidence="4">LTD domain-containing protein</fullName>
    </recommendedName>
</protein>
<feature type="chain" id="PRO_5046067955" description="LTD domain-containing protein" evidence="1">
    <location>
        <begin position="20"/>
        <end position="267"/>
    </location>
</feature>
<dbReference type="RefSeq" id="WP_045080898.1">
    <property type="nucleotide sequence ID" value="NZ_JSVU01000006.1"/>
</dbReference>
<evidence type="ECO:0008006" key="4">
    <source>
        <dbReference type="Google" id="ProtNLM"/>
    </source>
</evidence>
<dbReference type="EMBL" id="JSVU01000006">
    <property type="protein sequence ID" value="KJJ38082.1"/>
    <property type="molecule type" value="Genomic_DNA"/>
</dbReference>
<reference evidence="2 3" key="1">
    <citation type="submission" date="2014-10" db="EMBL/GenBank/DDBJ databases">
        <title>Genome sequencing of Vitellibacter vladivostokensis KMM 3516.</title>
        <authorList>
            <person name="Thevarajoo S."/>
            <person name="Selvaratnam C."/>
            <person name="Goh K.M."/>
            <person name="Chong C.S."/>
        </authorList>
    </citation>
    <scope>NUCLEOTIDE SEQUENCE [LARGE SCALE GENOMIC DNA]</scope>
    <source>
        <strain evidence="2 3">KMM 3516</strain>
    </source>
</reference>
<gene>
    <name evidence="2" type="ORF">MB09_10635</name>
</gene>
<evidence type="ECO:0000313" key="2">
    <source>
        <dbReference type="EMBL" id="KJJ38082.1"/>
    </source>
</evidence>
<keyword evidence="3" id="KW-1185">Reference proteome</keyword>
<evidence type="ECO:0000256" key="1">
    <source>
        <dbReference type="SAM" id="SignalP"/>
    </source>
</evidence>
<feature type="signal peptide" evidence="1">
    <location>
        <begin position="1"/>
        <end position="19"/>
    </location>
</feature>
<accession>A0ABR5DH34</accession>
<keyword evidence="1" id="KW-0732">Signal</keyword>